<comment type="caution">
    <text evidence="3">The sequence shown here is derived from an EMBL/GenBank/DDBJ whole genome shotgun (WGS) entry which is preliminary data.</text>
</comment>
<dbReference type="SUPFAM" id="SSF82199">
    <property type="entry name" value="SET domain"/>
    <property type="match status" value="1"/>
</dbReference>
<dbReference type="PANTHER" id="PTHR47420:SF3">
    <property type="entry name" value="HISTONE-LYSINE N-METHYLTRANSFERASE ASHR2"/>
    <property type="match status" value="1"/>
</dbReference>
<dbReference type="Gene3D" id="1.10.220.160">
    <property type="match status" value="1"/>
</dbReference>
<evidence type="ECO:0000259" key="2">
    <source>
        <dbReference type="PROSITE" id="PS50280"/>
    </source>
</evidence>
<feature type="domain" description="SET" evidence="2">
    <location>
        <begin position="17"/>
        <end position="246"/>
    </location>
</feature>
<organism evidence="3 4">
    <name type="scientific">Rhynchospora pubera</name>
    <dbReference type="NCBI Taxonomy" id="906938"/>
    <lineage>
        <taxon>Eukaryota</taxon>
        <taxon>Viridiplantae</taxon>
        <taxon>Streptophyta</taxon>
        <taxon>Embryophyta</taxon>
        <taxon>Tracheophyta</taxon>
        <taxon>Spermatophyta</taxon>
        <taxon>Magnoliopsida</taxon>
        <taxon>Liliopsida</taxon>
        <taxon>Poales</taxon>
        <taxon>Cyperaceae</taxon>
        <taxon>Cyperoideae</taxon>
        <taxon>Rhynchosporeae</taxon>
        <taxon>Rhynchospora</taxon>
    </lineage>
</organism>
<keyword evidence="4" id="KW-1185">Reference proteome</keyword>
<dbReference type="PANTHER" id="PTHR47420">
    <property type="entry name" value="HISTONE-LYSINE N-METHYLTRANSFERASE ASHR2"/>
    <property type="match status" value="1"/>
</dbReference>
<dbReference type="CDD" id="cd20071">
    <property type="entry name" value="SET_SMYD"/>
    <property type="match status" value="1"/>
</dbReference>
<evidence type="ECO:0000313" key="4">
    <source>
        <dbReference type="Proteomes" id="UP001140206"/>
    </source>
</evidence>
<gene>
    <name evidence="3" type="ORF">LUZ62_082853</name>
</gene>
<dbReference type="InterPro" id="IPR001214">
    <property type="entry name" value="SET_dom"/>
</dbReference>
<evidence type="ECO:0000313" key="3">
    <source>
        <dbReference type="EMBL" id="KAJ4748448.1"/>
    </source>
</evidence>
<dbReference type="Pfam" id="PF00856">
    <property type="entry name" value="SET"/>
    <property type="match status" value="1"/>
</dbReference>
<evidence type="ECO:0000256" key="1">
    <source>
        <dbReference type="SAM" id="MobiDB-lite"/>
    </source>
</evidence>
<dbReference type="PROSITE" id="PS50280">
    <property type="entry name" value="SET"/>
    <property type="match status" value="1"/>
</dbReference>
<dbReference type="Gene3D" id="2.170.270.10">
    <property type="entry name" value="SET domain"/>
    <property type="match status" value="1"/>
</dbReference>
<name>A0AAV8C346_9POAL</name>
<dbReference type="AlphaFoldDB" id="A0AAV8C346"/>
<dbReference type="InterPro" id="IPR044238">
    <property type="entry name" value="ASHR2-like"/>
</dbReference>
<protein>
    <submittedName>
        <fullName evidence="3">Histone-lysine N-methyltransferase ASHR2</fullName>
    </submittedName>
</protein>
<sequence>MSTTSNQPIPNPTGPSPPLVRLVVKPDRGRSLVAAGPIKPGQVVLVDSPLILYPSSLASLPLCCSRCFRVLPSQPFPCPSCHVALFCSPKCLSLSHPHLLCHALPSLVSGNDTWPDDLLFLLSAYSLPSNSLLQLLSLHSNSRYPDEQMPLIHSQLSSFIPPNLVPTHFSPETTSSLLSKKKTNSVLRGGRALGFYLWASMINHDCLPNVCRFGNIDDPTRENNTDLIFRALHEIKEGSEICRSYVVRSDEYRERHSWLIEYYGFRCKCDRCKIESKWFGNEGEYADEEEELVEREVNFPHWDLLMRYTCKCDGTLAPLPPYPDGSVSDIMECNWCGIIRKYEPPDDDPF</sequence>
<dbReference type="Proteomes" id="UP001140206">
    <property type="component" value="Chromosome 5"/>
</dbReference>
<dbReference type="InterPro" id="IPR046341">
    <property type="entry name" value="SET_dom_sf"/>
</dbReference>
<dbReference type="SMART" id="SM00317">
    <property type="entry name" value="SET"/>
    <property type="match status" value="1"/>
</dbReference>
<dbReference type="Gene3D" id="6.10.140.2220">
    <property type="match status" value="1"/>
</dbReference>
<feature type="compositionally biased region" description="Pro residues" evidence="1">
    <location>
        <begin position="9"/>
        <end position="18"/>
    </location>
</feature>
<proteinExistence type="predicted"/>
<reference evidence="3" key="1">
    <citation type="submission" date="2022-08" db="EMBL/GenBank/DDBJ databases">
        <authorList>
            <person name="Marques A."/>
        </authorList>
    </citation>
    <scope>NUCLEOTIDE SEQUENCE</scope>
    <source>
        <strain evidence="3">RhyPub2mFocal</strain>
        <tissue evidence="3">Leaves</tissue>
    </source>
</reference>
<feature type="region of interest" description="Disordered" evidence="1">
    <location>
        <begin position="1"/>
        <end position="20"/>
    </location>
</feature>
<dbReference type="EMBL" id="JAMFTS010000005">
    <property type="protein sequence ID" value="KAJ4748448.1"/>
    <property type="molecule type" value="Genomic_DNA"/>
</dbReference>
<accession>A0AAV8C346</accession>